<keyword evidence="2" id="KW-1185">Reference proteome</keyword>
<accession>A0ABZ1YRZ2</accession>
<name>A0ABZ1YRZ2_9NOCA</name>
<evidence type="ECO:0000313" key="1">
    <source>
        <dbReference type="EMBL" id="WUV45011.1"/>
    </source>
</evidence>
<gene>
    <name evidence="1" type="ORF">OG563_38755</name>
</gene>
<protein>
    <submittedName>
        <fullName evidence="1">Uncharacterized protein</fullName>
    </submittedName>
</protein>
<evidence type="ECO:0000313" key="2">
    <source>
        <dbReference type="Proteomes" id="UP001432062"/>
    </source>
</evidence>
<dbReference type="Proteomes" id="UP001432062">
    <property type="component" value="Chromosome"/>
</dbReference>
<dbReference type="RefSeq" id="WP_329408294.1">
    <property type="nucleotide sequence ID" value="NZ_CP109441.1"/>
</dbReference>
<dbReference type="EMBL" id="CP109441">
    <property type="protein sequence ID" value="WUV45011.1"/>
    <property type="molecule type" value="Genomic_DNA"/>
</dbReference>
<organism evidence="1 2">
    <name type="scientific">Nocardia vinacea</name>
    <dbReference type="NCBI Taxonomy" id="96468"/>
    <lineage>
        <taxon>Bacteria</taxon>
        <taxon>Bacillati</taxon>
        <taxon>Actinomycetota</taxon>
        <taxon>Actinomycetes</taxon>
        <taxon>Mycobacteriales</taxon>
        <taxon>Nocardiaceae</taxon>
        <taxon>Nocardia</taxon>
    </lineage>
</organism>
<reference evidence="1" key="1">
    <citation type="submission" date="2022-10" db="EMBL/GenBank/DDBJ databases">
        <title>The complete genomes of actinobacterial strains from the NBC collection.</title>
        <authorList>
            <person name="Joergensen T.S."/>
            <person name="Alvarez Arevalo M."/>
            <person name="Sterndorff E.B."/>
            <person name="Faurdal D."/>
            <person name="Vuksanovic O."/>
            <person name="Mourched A.-S."/>
            <person name="Charusanti P."/>
            <person name="Shaw S."/>
            <person name="Blin K."/>
            <person name="Weber T."/>
        </authorList>
    </citation>
    <scope>NUCLEOTIDE SEQUENCE</scope>
    <source>
        <strain evidence="1">NBC_01482</strain>
    </source>
</reference>
<sequence length="83" mass="9056">MPELRSTRTDIAQSVQALLAIFHEDTRQKLELAPADSRPMFQGADGLLLPVDEDGWVCDSDADLDRADAITITPISVVDTETS</sequence>
<proteinExistence type="predicted"/>